<proteinExistence type="predicted"/>
<feature type="transmembrane region" description="Helical" evidence="1">
    <location>
        <begin position="208"/>
        <end position="229"/>
    </location>
</feature>
<keyword evidence="3" id="KW-1185">Reference proteome</keyword>
<gene>
    <name evidence="2" type="ORF">MNOR_LOCUS3545</name>
</gene>
<organism evidence="2 3">
    <name type="scientific">Meganyctiphanes norvegica</name>
    <name type="common">Northern krill</name>
    <name type="synonym">Thysanopoda norvegica</name>
    <dbReference type="NCBI Taxonomy" id="48144"/>
    <lineage>
        <taxon>Eukaryota</taxon>
        <taxon>Metazoa</taxon>
        <taxon>Ecdysozoa</taxon>
        <taxon>Arthropoda</taxon>
        <taxon>Crustacea</taxon>
        <taxon>Multicrustacea</taxon>
        <taxon>Malacostraca</taxon>
        <taxon>Eumalacostraca</taxon>
        <taxon>Eucarida</taxon>
        <taxon>Euphausiacea</taxon>
        <taxon>Euphausiidae</taxon>
        <taxon>Meganyctiphanes</taxon>
    </lineage>
</organism>
<reference evidence="2 3" key="1">
    <citation type="submission" date="2024-05" db="EMBL/GenBank/DDBJ databases">
        <authorList>
            <person name="Wallberg A."/>
        </authorList>
    </citation>
    <scope>NUCLEOTIDE SEQUENCE [LARGE SCALE GENOMIC DNA]</scope>
</reference>
<evidence type="ECO:0000313" key="3">
    <source>
        <dbReference type="Proteomes" id="UP001497623"/>
    </source>
</evidence>
<sequence length="254" mass="29677">MALCRHHNMYIICIITFMLTEQVLGPWIYNYKHELFDTNIKVTCYVHYSKFGKDDFLTTHDDSNHLTFWLWPFEDGNITVQIKGVKMLKVHFKASHYSINDWKMINIKWPSCWKDTFLCDPDYGVPCSTKCENGRVELQGFEQIDHKYIQILEFEKNDETAISIQSDKKLLSSDCPPKVSGTNLHYEFLKSTAMLPVKERQTPNNPSIILYLILAFSFLVIGILCLYVWKLRKSLINRDESLNLSLMTSGNEDI</sequence>
<protein>
    <submittedName>
        <fullName evidence="2">Uncharacterized protein</fullName>
    </submittedName>
</protein>
<keyword evidence="1" id="KW-0472">Membrane</keyword>
<comment type="caution">
    <text evidence="2">The sequence shown here is derived from an EMBL/GenBank/DDBJ whole genome shotgun (WGS) entry which is preliminary data.</text>
</comment>
<feature type="transmembrane region" description="Helical" evidence="1">
    <location>
        <begin position="9"/>
        <end position="29"/>
    </location>
</feature>
<dbReference type="EMBL" id="CAXKWB010001225">
    <property type="protein sequence ID" value="CAL4063690.1"/>
    <property type="molecule type" value="Genomic_DNA"/>
</dbReference>
<dbReference type="AlphaFoldDB" id="A0AAV2PQU5"/>
<keyword evidence="1" id="KW-0812">Transmembrane</keyword>
<keyword evidence="1" id="KW-1133">Transmembrane helix</keyword>
<accession>A0AAV2PQU5</accession>
<name>A0AAV2PQU5_MEGNR</name>
<evidence type="ECO:0000313" key="2">
    <source>
        <dbReference type="EMBL" id="CAL4063690.1"/>
    </source>
</evidence>
<evidence type="ECO:0000256" key="1">
    <source>
        <dbReference type="SAM" id="Phobius"/>
    </source>
</evidence>
<dbReference type="Proteomes" id="UP001497623">
    <property type="component" value="Unassembled WGS sequence"/>
</dbReference>